<proteinExistence type="predicted"/>
<organism evidence="1 2">
    <name type="scientific">Alteromonas profundi</name>
    <dbReference type="NCBI Taxonomy" id="2696062"/>
    <lineage>
        <taxon>Bacteria</taxon>
        <taxon>Pseudomonadati</taxon>
        <taxon>Pseudomonadota</taxon>
        <taxon>Gammaproteobacteria</taxon>
        <taxon>Alteromonadales</taxon>
        <taxon>Alteromonadaceae</taxon>
        <taxon>Alteromonas/Salinimonas group</taxon>
        <taxon>Alteromonas</taxon>
    </lineage>
</organism>
<evidence type="ECO:0000313" key="1">
    <source>
        <dbReference type="EMBL" id="NDV90505.1"/>
    </source>
</evidence>
<dbReference type="EMBL" id="JAAAWN010000004">
    <property type="protein sequence ID" value="NDV90505.1"/>
    <property type="molecule type" value="Genomic_DNA"/>
</dbReference>
<reference evidence="1 2" key="1">
    <citation type="submission" date="2020-01" db="EMBL/GenBank/DDBJ databases">
        <authorList>
            <person name="Chen J."/>
            <person name="Zhu S."/>
            <person name="Yang J."/>
        </authorList>
    </citation>
    <scope>NUCLEOTIDE SEQUENCE [LARGE SCALE GENOMIC DNA]</scope>
    <source>
        <strain evidence="1 2">345S023</strain>
    </source>
</reference>
<dbReference type="Proteomes" id="UP000470213">
    <property type="component" value="Unassembled WGS sequence"/>
</dbReference>
<dbReference type="RefSeq" id="WP_163084094.1">
    <property type="nucleotide sequence ID" value="NZ_JAAAWN010000004.1"/>
</dbReference>
<dbReference type="Pfam" id="PF14350">
    <property type="entry name" value="Beta_protein"/>
    <property type="match status" value="1"/>
</dbReference>
<evidence type="ECO:0000313" key="2">
    <source>
        <dbReference type="Proteomes" id="UP000470213"/>
    </source>
</evidence>
<accession>A0A7X5LKQ7</accession>
<name>A0A7X5LKQ7_9ALTE</name>
<protein>
    <submittedName>
        <fullName evidence="1">Protein beta</fullName>
    </submittedName>
</protein>
<gene>
    <name evidence="1" type="ORF">GTH32_04740</name>
</gene>
<dbReference type="AlphaFoldDB" id="A0A7X5LKQ7"/>
<sequence>MFLIDKDYQYIPVLSISRAEMKALEELPEKDKDNLLPLFPLKGWASAKTLDKALARIKTSFGNRRFIADIDSDFLVRAYSEVAVKDEPREVFKEIIELANSDDGYDNWYQFIKQFEHIHPCVQLNDLSQVKSQVKKLKSLGRRICVYLKLNEVNTKQLVSQLDELEKTDLGDALFVIDFGDITHSYEASVQGYAHIVEMIHAKFPQCYLAVSATSFPYGFSGQNNGEASIYERQLYQKISDLLGSDEIVYSDRGSARAGKLAGGSGTPPPRIDYACKTEWRFIREEFDDSSDIGEGEKAELYSQIAKEMMDQDYWIEELSLWGTQMIELAARGDDFGITNAQDATAVRINLHLYQQLHFSDVNDVFDTDEDWVD</sequence>
<comment type="caution">
    <text evidence="1">The sequence shown here is derived from an EMBL/GenBank/DDBJ whole genome shotgun (WGS) entry which is preliminary data.</text>
</comment>
<keyword evidence="2" id="KW-1185">Reference proteome</keyword>
<dbReference type="InterPro" id="IPR025683">
    <property type="entry name" value="Protein_beta"/>
</dbReference>